<feature type="non-terminal residue" evidence="7">
    <location>
        <position position="241"/>
    </location>
</feature>
<organism evidence="7">
    <name type="scientific">Guillardia theta (strain CCMP2712)</name>
    <name type="common">Cryptophyte</name>
    <dbReference type="NCBI Taxonomy" id="905079"/>
    <lineage>
        <taxon>Eukaryota</taxon>
        <taxon>Cryptophyceae</taxon>
        <taxon>Pyrenomonadales</taxon>
        <taxon>Geminigeraceae</taxon>
        <taxon>Guillardia</taxon>
    </lineage>
</organism>
<dbReference type="eggNOG" id="KOG1416">
    <property type="taxonomic scope" value="Eukaryota"/>
</dbReference>
<evidence type="ECO:0000256" key="2">
    <source>
        <dbReference type="ARBA" id="ARBA00008320"/>
    </source>
</evidence>
<name>L1JQU0_GUITC</name>
<dbReference type="EMBL" id="JH992977">
    <property type="protein sequence ID" value="EKX50792.1"/>
    <property type="molecule type" value="Genomic_DNA"/>
</dbReference>
<comment type="subcellular location">
    <subcellularLocation>
        <location evidence="1">Nucleus</location>
    </subcellularLocation>
</comment>
<dbReference type="Pfam" id="PF04189">
    <property type="entry name" value="Gcd10p"/>
    <property type="match status" value="1"/>
</dbReference>
<evidence type="ECO:0000313" key="7">
    <source>
        <dbReference type="EMBL" id="EKX50792.1"/>
    </source>
</evidence>
<comment type="similarity">
    <text evidence="2">Belongs to the TRM6/GCD10 family.</text>
</comment>
<dbReference type="GO" id="GO:0005634">
    <property type="term" value="C:nucleus"/>
    <property type="evidence" value="ECO:0007669"/>
    <property type="project" value="UniProtKB-SubCell"/>
</dbReference>
<dbReference type="Gene3D" id="3.10.330.20">
    <property type="match status" value="1"/>
</dbReference>
<evidence type="ECO:0000256" key="5">
    <source>
        <dbReference type="ARBA" id="ARBA00023242"/>
    </source>
</evidence>
<protein>
    <recommendedName>
        <fullName evidence="3">tRNA (adenine(58)-N(1))-methyltransferase non-catalytic subunit TRM6</fullName>
    </recommendedName>
    <alternativeName>
        <fullName evidence="6">tRNA(m1A58)-methyltransferase subunit TRM6</fullName>
    </alternativeName>
</protein>
<proteinExistence type="inferred from homology"/>
<evidence type="ECO:0000256" key="6">
    <source>
        <dbReference type="ARBA" id="ARBA00032319"/>
    </source>
</evidence>
<dbReference type="GO" id="GO:0031515">
    <property type="term" value="C:tRNA (m1A) methyltransferase complex"/>
    <property type="evidence" value="ECO:0007669"/>
    <property type="project" value="InterPro"/>
</dbReference>
<reference evidence="7" key="1">
    <citation type="journal article" date="2012" name="Nature">
        <title>Algal genomes reveal evolutionary mosaicism and the fate of nucleomorphs.</title>
        <authorList>
            <consortium name="DOE Joint Genome Institute"/>
            <person name="Curtis B.A."/>
            <person name="Tanifuji G."/>
            <person name="Burki F."/>
            <person name="Gruber A."/>
            <person name="Irimia M."/>
            <person name="Maruyama S."/>
            <person name="Arias M.C."/>
            <person name="Ball S.G."/>
            <person name="Gile G.H."/>
            <person name="Hirakawa Y."/>
            <person name="Hopkins J.F."/>
            <person name="Kuo A."/>
            <person name="Rensing S.A."/>
            <person name="Schmutz J."/>
            <person name="Symeonidi A."/>
            <person name="Elias M."/>
            <person name="Eveleigh R.J."/>
            <person name="Herman E.K."/>
            <person name="Klute M.J."/>
            <person name="Nakayama T."/>
            <person name="Obornik M."/>
            <person name="Reyes-Prieto A."/>
            <person name="Armbrust E.V."/>
            <person name="Aves S.J."/>
            <person name="Beiko R.G."/>
            <person name="Coutinho P."/>
            <person name="Dacks J.B."/>
            <person name="Durnford D.G."/>
            <person name="Fast N.M."/>
            <person name="Green B.R."/>
            <person name="Grisdale C.J."/>
            <person name="Hempel F."/>
            <person name="Henrissat B."/>
            <person name="Hoppner M.P."/>
            <person name="Ishida K."/>
            <person name="Kim E."/>
            <person name="Koreny L."/>
            <person name="Kroth P.G."/>
            <person name="Liu Y."/>
            <person name="Malik S.B."/>
            <person name="Maier U.G."/>
            <person name="McRose D."/>
            <person name="Mock T."/>
            <person name="Neilson J.A."/>
            <person name="Onodera N.T."/>
            <person name="Poole A.M."/>
            <person name="Pritham E.J."/>
            <person name="Richards T.A."/>
            <person name="Rocap G."/>
            <person name="Roy S.W."/>
            <person name="Sarai C."/>
            <person name="Schaack S."/>
            <person name="Shirato S."/>
            <person name="Slamovits C.H."/>
            <person name="Spencer D.F."/>
            <person name="Suzuki S."/>
            <person name="Worden A.Z."/>
            <person name="Zauner S."/>
            <person name="Barry K."/>
            <person name="Bell C."/>
            <person name="Bharti A.K."/>
            <person name="Crow J.A."/>
            <person name="Grimwood J."/>
            <person name="Kramer R."/>
            <person name="Lindquist E."/>
            <person name="Lucas S."/>
            <person name="Salamov A."/>
            <person name="McFadden G.I."/>
            <person name="Lane C.E."/>
            <person name="Keeling P.J."/>
            <person name="Gray M.W."/>
            <person name="Grigoriev I.V."/>
            <person name="Archibald J.M."/>
        </authorList>
    </citation>
    <scope>NUCLEOTIDE SEQUENCE</scope>
    <source>
        <strain evidence="7">CCMP2712</strain>
    </source>
</reference>
<dbReference type="PANTHER" id="PTHR12945">
    <property type="entry name" value="TRANSLATION INITIATION FACTOR EIF3-RELATED"/>
    <property type="match status" value="1"/>
</dbReference>
<dbReference type="AlphaFoldDB" id="L1JQU0"/>
<gene>
    <name evidence="7" type="ORF">GUITHDRAFT_41344</name>
</gene>
<dbReference type="OrthoDB" id="10254665at2759"/>
<sequence length="241" mass="26609">LMVERPRPGEKIKIARANIRHEDLIGFPYGTVFEVNKGERSALLEEILASGNPGSSINEVSKDRDNRVLLDKNALTNGKESSQKLGADQIKELKNSGMNGREVIKSLIENSDTFKHKTEFSQAKWLKKKAAKHSPQFVTIKPTSLTLCQAYFMKCAGKINYMREDTLGRILTMSNVQPGSRALVVDSGCGLVLGAVAERMGGYGRIFHGFNGLQPSVDAVRWMNLDKDAIASIVQFPLSEL</sequence>
<dbReference type="KEGG" id="gtt:GUITHDRAFT_41344"/>
<feature type="non-terminal residue" evidence="7">
    <location>
        <position position="1"/>
    </location>
</feature>
<dbReference type="STRING" id="905079.L1JQU0"/>
<dbReference type="HOGENOM" id="CLU_1154275_0_0_1"/>
<dbReference type="PANTHER" id="PTHR12945:SF0">
    <property type="entry name" value="TRNA (ADENINE(58)-N(1))-METHYLTRANSFERASE NON-CATALYTIC SUBUNIT TRM6"/>
    <property type="match status" value="1"/>
</dbReference>
<dbReference type="GO" id="GO:0030488">
    <property type="term" value="P:tRNA methylation"/>
    <property type="evidence" value="ECO:0007669"/>
    <property type="project" value="InterPro"/>
</dbReference>
<accession>L1JQU0</accession>
<dbReference type="GeneID" id="17307381"/>
<dbReference type="RefSeq" id="XP_005837772.1">
    <property type="nucleotide sequence ID" value="XM_005837715.1"/>
</dbReference>
<keyword evidence="4" id="KW-0819">tRNA processing</keyword>
<keyword evidence="5" id="KW-0539">Nucleus</keyword>
<evidence type="ECO:0000256" key="3">
    <source>
        <dbReference type="ARBA" id="ARBA00021704"/>
    </source>
</evidence>
<dbReference type="PaxDb" id="55529-EKX50792"/>
<evidence type="ECO:0000256" key="1">
    <source>
        <dbReference type="ARBA" id="ARBA00004123"/>
    </source>
</evidence>
<dbReference type="InterPro" id="IPR017423">
    <property type="entry name" value="TRM6"/>
</dbReference>
<evidence type="ECO:0000256" key="4">
    <source>
        <dbReference type="ARBA" id="ARBA00022694"/>
    </source>
</evidence>
<dbReference type="OMA" id="YSIANHF"/>